<name>A0A644W7G2_9ZZZZ</name>
<comment type="caution">
    <text evidence="1">The sequence shown here is derived from an EMBL/GenBank/DDBJ whole genome shotgun (WGS) entry which is preliminary data.</text>
</comment>
<accession>A0A644W7G2</accession>
<proteinExistence type="predicted"/>
<dbReference type="EMBL" id="VSSQ01000667">
    <property type="protein sequence ID" value="MPL99456.1"/>
    <property type="molecule type" value="Genomic_DNA"/>
</dbReference>
<protein>
    <submittedName>
        <fullName evidence="1">Uncharacterized protein</fullName>
    </submittedName>
</protein>
<organism evidence="1">
    <name type="scientific">bioreactor metagenome</name>
    <dbReference type="NCBI Taxonomy" id="1076179"/>
    <lineage>
        <taxon>unclassified sequences</taxon>
        <taxon>metagenomes</taxon>
        <taxon>ecological metagenomes</taxon>
    </lineage>
</organism>
<sequence>MTTDSSRSFIAFRTLEGRRPVLCARFPQPGIIAGSDILALAKMFGSQCWARVCIILCEYSLRRRNTSITENKPCKKTTCLSGFIQYWNVYERIVLYVAVRKRTYLSAALKACSISLINVSGRSTPMENRAIPEFSLFCHNEYGSTSDSCPPQLTAI</sequence>
<reference evidence="1" key="1">
    <citation type="submission" date="2019-08" db="EMBL/GenBank/DDBJ databases">
        <authorList>
            <person name="Kucharzyk K."/>
            <person name="Murdoch R.W."/>
            <person name="Higgins S."/>
            <person name="Loffler F."/>
        </authorList>
    </citation>
    <scope>NUCLEOTIDE SEQUENCE</scope>
</reference>
<evidence type="ECO:0000313" key="1">
    <source>
        <dbReference type="EMBL" id="MPL99456.1"/>
    </source>
</evidence>
<dbReference type="AlphaFoldDB" id="A0A644W7G2"/>
<gene>
    <name evidence="1" type="ORF">SDC9_45674</name>
</gene>